<proteinExistence type="predicted"/>
<evidence type="ECO:0000313" key="3">
    <source>
        <dbReference type="Proteomes" id="UP000008854"/>
    </source>
</evidence>
<feature type="compositionally biased region" description="Basic residues" evidence="1">
    <location>
        <begin position="63"/>
        <end position="79"/>
    </location>
</feature>
<reference evidence="3" key="1">
    <citation type="journal article" date="2012" name="PLoS Negl. Trop. Dis.">
        <title>A systematically improved high quality genome and transcriptome of the human blood fluke Schistosoma mansoni.</title>
        <authorList>
            <person name="Protasio A.V."/>
            <person name="Tsai I.J."/>
            <person name="Babbage A."/>
            <person name="Nichol S."/>
            <person name="Hunt M."/>
            <person name="Aslett M.A."/>
            <person name="De Silva N."/>
            <person name="Velarde G.S."/>
            <person name="Anderson T.J."/>
            <person name="Clark R.C."/>
            <person name="Davidson C."/>
            <person name="Dillon G.P."/>
            <person name="Holroyd N.E."/>
            <person name="LoVerde P.T."/>
            <person name="Lloyd C."/>
            <person name="McQuillan J."/>
            <person name="Oliveira G."/>
            <person name="Otto T.D."/>
            <person name="Parker-Manuel S.J."/>
            <person name="Quail M.A."/>
            <person name="Wilson R.A."/>
            <person name="Zerlotini A."/>
            <person name="Dunne D.W."/>
            <person name="Berriman M."/>
        </authorList>
    </citation>
    <scope>NUCLEOTIDE SEQUENCE [LARGE SCALE GENOMIC DNA]</scope>
    <source>
        <strain evidence="3">Puerto Rican</strain>
    </source>
</reference>
<keyword evidence="3" id="KW-1185">Reference proteome</keyword>
<dbReference type="AlphaFoldDB" id="A0A5K4F7H4"/>
<reference evidence="4" key="2">
    <citation type="submission" date="2019-11" db="UniProtKB">
        <authorList>
            <consortium name="WormBaseParasite"/>
        </authorList>
    </citation>
    <scope>IDENTIFICATION</scope>
    <source>
        <strain evidence="4">Puerto Rican</strain>
    </source>
</reference>
<keyword evidence="2" id="KW-0732">Signal</keyword>
<feature type="region of interest" description="Disordered" evidence="1">
    <location>
        <begin position="58"/>
        <end position="79"/>
    </location>
</feature>
<organism evidence="3 4">
    <name type="scientific">Schistosoma mansoni</name>
    <name type="common">Blood fluke</name>
    <dbReference type="NCBI Taxonomy" id="6183"/>
    <lineage>
        <taxon>Eukaryota</taxon>
        <taxon>Metazoa</taxon>
        <taxon>Spiralia</taxon>
        <taxon>Lophotrochozoa</taxon>
        <taxon>Platyhelminthes</taxon>
        <taxon>Trematoda</taxon>
        <taxon>Digenea</taxon>
        <taxon>Strigeidida</taxon>
        <taxon>Schistosomatoidea</taxon>
        <taxon>Schistosomatidae</taxon>
        <taxon>Schistosoma</taxon>
    </lineage>
</organism>
<evidence type="ECO:0000256" key="2">
    <source>
        <dbReference type="SAM" id="SignalP"/>
    </source>
</evidence>
<dbReference type="InParanoid" id="A0A5K4F7H4"/>
<sequence length="79" mass="8794">MFIRVFRSVQMRSTMLLSIVLIMSLDNSVNGEIVLSKEDIVQFPADVVLTDEAAVGSRPLDKRGRKGSSKSKKRMVPTI</sequence>
<protein>
    <submittedName>
        <fullName evidence="4">Secreted protein</fullName>
    </submittedName>
</protein>
<dbReference type="WBParaSite" id="Smp_323110.1">
    <property type="protein sequence ID" value="Smp_323110.1"/>
    <property type="gene ID" value="Smp_323110"/>
</dbReference>
<feature type="chain" id="PRO_5024411950" evidence="2">
    <location>
        <begin position="32"/>
        <end position="79"/>
    </location>
</feature>
<accession>A0A5K4F7H4</accession>
<dbReference type="Proteomes" id="UP000008854">
    <property type="component" value="Unassembled WGS sequence"/>
</dbReference>
<feature type="signal peptide" evidence="2">
    <location>
        <begin position="1"/>
        <end position="31"/>
    </location>
</feature>
<evidence type="ECO:0000256" key="1">
    <source>
        <dbReference type="SAM" id="MobiDB-lite"/>
    </source>
</evidence>
<evidence type="ECO:0000313" key="4">
    <source>
        <dbReference type="WBParaSite" id="Smp_323110.1"/>
    </source>
</evidence>
<name>A0A5K4F7H4_SCHMA</name>